<dbReference type="InterPro" id="IPR000700">
    <property type="entry name" value="PAS-assoc_C"/>
</dbReference>
<dbReference type="SMART" id="SM00387">
    <property type="entry name" value="HATPase_c"/>
    <property type="match status" value="1"/>
</dbReference>
<feature type="domain" description="PAC" evidence="3">
    <location>
        <begin position="499"/>
        <end position="554"/>
    </location>
</feature>
<dbReference type="PROSITE" id="PS50113">
    <property type="entry name" value="PAC"/>
    <property type="match status" value="4"/>
</dbReference>
<feature type="domain" description="PAS" evidence="2">
    <location>
        <begin position="693"/>
        <end position="742"/>
    </location>
</feature>
<dbReference type="InterPro" id="IPR035965">
    <property type="entry name" value="PAS-like_dom_sf"/>
</dbReference>
<dbReference type="GO" id="GO:0016301">
    <property type="term" value="F:kinase activity"/>
    <property type="evidence" value="ECO:0007669"/>
    <property type="project" value="UniProtKB-KW"/>
</dbReference>
<feature type="domain" description="Histidine kinase" evidence="1">
    <location>
        <begin position="1087"/>
        <end position="1278"/>
    </location>
</feature>
<evidence type="ECO:0000259" key="3">
    <source>
        <dbReference type="PROSITE" id="PS50113"/>
    </source>
</evidence>
<dbReference type="PANTHER" id="PTHR43065">
    <property type="entry name" value="SENSOR HISTIDINE KINASE"/>
    <property type="match status" value="1"/>
</dbReference>
<dbReference type="AlphaFoldDB" id="F7XQ02"/>
<accession>F7XQ02</accession>
<dbReference type="PANTHER" id="PTHR43065:SF23">
    <property type="entry name" value="SENSOR HISTIDINE KINASE PDTAS"/>
    <property type="match status" value="1"/>
</dbReference>
<evidence type="ECO:0000259" key="2">
    <source>
        <dbReference type="PROSITE" id="PS50112"/>
    </source>
</evidence>
<name>F7XQ02_METZD</name>
<feature type="domain" description="PAS" evidence="2">
    <location>
        <begin position="952"/>
        <end position="1024"/>
    </location>
</feature>
<dbReference type="SMART" id="SM00065">
    <property type="entry name" value="GAF"/>
    <property type="match status" value="2"/>
</dbReference>
<dbReference type="SUPFAM" id="SSF55785">
    <property type="entry name" value="PYP-like sensor domain (PAS domain)"/>
    <property type="match status" value="4"/>
</dbReference>
<dbReference type="InterPro" id="IPR029016">
    <property type="entry name" value="GAF-like_dom_sf"/>
</dbReference>
<dbReference type="STRING" id="679901.Mzhil_1694"/>
<dbReference type="InterPro" id="IPR011495">
    <property type="entry name" value="Sig_transdc_His_kin_sub2_dim/P"/>
</dbReference>
<gene>
    <name evidence="4" type="ordered locus">Mzhil_1694</name>
</gene>
<dbReference type="CDD" id="cd00130">
    <property type="entry name" value="PAS"/>
    <property type="match status" value="3"/>
</dbReference>
<dbReference type="Pfam" id="PF07568">
    <property type="entry name" value="HisKA_2"/>
    <property type="match status" value="1"/>
</dbReference>
<protein>
    <submittedName>
        <fullName evidence="4">Signal transduction histidine kinase</fullName>
    </submittedName>
</protein>
<sequence>MDCKIHNSVLNMISEAYTYCRIILDENGFPCDYEFLEVNPAFERMTELKASDIKGKMATELFLGTRDEDFDWIGLYGEVALTGSEKELEKYFSSTGRVYRINVYSPEKYYFVTLFTDISGTDERYHRLAENLGDIIYRYDFFPERGFSYVSQAAASIIGYTPEEHYQDPDLAMKVIHPEDRELFESYVRGEFPIDGPITFRWIHKNGSTVWIEQKNIPVYGPEGNLIALEGVARDISQRKETEKREKHLKQVLMAIRNVNQLITKETDPEVLIEKACGNLTETLGYYNAWIALMDDDQNIILTASSGFDNGFEKLESEMAAGKYPVCMQKVLERDDVIIIDDHLVNCKSCPLEVEYIDHAAMCYRLQFADKIYGIITVSVPVEYSRLKEEHHLFKEVADDLGFALHKIEMEKKRRWMEEELRNREEKLKKIFEIMPVGLWFADEKGQILLDNPAGARIWGGEPVVKPEDSETSRVHRYPSGEELRPDDWALVRTLNKGEKVADEILEIDSFDAKRKIIFNYTAPIFNEQEDVEGAVIVSQDITDLKETERMLKERIKELICISAVSQDMVKNMSVEEFCVRTADHLSKAMQYPEMASCAIEIDGSMYSAGESMPDMDNCLHAEIMADGDFMGYLHVCYLQNKPFLLPDEQNLINSVAYMIGTWLEKKQTQKSLMNSDRIFRHAQDMLCIAGFDGYFKVLNPSWSKTLGWSTEELLSRPWIEFVHPDDRRMTEQAKTTLVDGQEIYQLENRYMCSDGTFRWLSWNSYPYREENIMFGVARDITGQKRREERLEMVNRCLLDLTGDFTFNVNSITSLAGELLGGSCALYNRYDRENHQLVTIGKWNTPPDFQDKDTPEGHICYDAIIQGNDTLYISDISQTKYAWTDPNVKKYDIVSYAGHVVKHESEPAGILCVVFTREYHLTEDDRRLLGILASALGSEENRFHYTRKLRENEQRFRKVAESVADGIWDLDLKTSRAYFSDRYYEMLGYSPGEFEPSYESWKSMIHPDDIEYAEKALLGYLEGDIPEYNVEFRMKNKSGGWTWIQSRGKISQRDEYGNPQRIIGSHIDITEHKKLEEMNKNELIVKEVHHRVKNNLQVIASLLNMQSRNFDDEKVKAAFKDSQNRVKSMSLAHEKLYGSENLASIEISDYIKSLVNYIFQTYDTGKGNIKIHMSSDTAYLSMDIIVPLALILNEIITNSLKHAFPDEREGTISVDFRVRDDECLLQVSDDGVGISSDFDIESSNSLGLRVVNMLIQQLQGTIERYDSNGTDYVIRFKK</sequence>
<dbReference type="SMART" id="SM00086">
    <property type="entry name" value="PAC"/>
    <property type="match status" value="3"/>
</dbReference>
<dbReference type="Pfam" id="PF01590">
    <property type="entry name" value="GAF"/>
    <property type="match status" value="1"/>
</dbReference>
<dbReference type="Gene3D" id="3.30.450.40">
    <property type="match status" value="2"/>
</dbReference>
<dbReference type="HOGENOM" id="CLU_000445_114_18_2"/>
<dbReference type="InterPro" id="IPR013655">
    <property type="entry name" value="PAS_fold_3"/>
</dbReference>
<dbReference type="Pfam" id="PF02518">
    <property type="entry name" value="HATPase_c"/>
    <property type="match status" value="1"/>
</dbReference>
<organism evidence="4 5">
    <name type="scientific">Methanosalsum zhilinae (strain DSM 4017 / NBRC 107636 / OCM 62 / WeN5)</name>
    <name type="common">Methanohalophilus zhilinae</name>
    <dbReference type="NCBI Taxonomy" id="679901"/>
    <lineage>
        <taxon>Archaea</taxon>
        <taxon>Methanobacteriati</taxon>
        <taxon>Methanobacteriota</taxon>
        <taxon>Stenosarchaea group</taxon>
        <taxon>Methanomicrobia</taxon>
        <taxon>Methanosarcinales</taxon>
        <taxon>Methanosarcinaceae</taxon>
        <taxon>Methanosalsum</taxon>
    </lineage>
</organism>
<dbReference type="InterPro" id="IPR003018">
    <property type="entry name" value="GAF"/>
</dbReference>
<dbReference type="SUPFAM" id="SSF55874">
    <property type="entry name" value="ATPase domain of HSP90 chaperone/DNA topoisomerase II/histidine kinase"/>
    <property type="match status" value="1"/>
</dbReference>
<dbReference type="Pfam" id="PF13426">
    <property type="entry name" value="PAS_9"/>
    <property type="match status" value="1"/>
</dbReference>
<evidence type="ECO:0000259" key="1">
    <source>
        <dbReference type="PROSITE" id="PS50109"/>
    </source>
</evidence>
<evidence type="ECO:0000313" key="5">
    <source>
        <dbReference type="Proteomes" id="UP000006622"/>
    </source>
</evidence>
<dbReference type="InterPro" id="IPR001610">
    <property type="entry name" value="PAC"/>
</dbReference>
<dbReference type="Pfam" id="PF08447">
    <property type="entry name" value="PAS_3"/>
    <property type="match status" value="3"/>
</dbReference>
<evidence type="ECO:0000313" key="4">
    <source>
        <dbReference type="EMBL" id="AEH61529.1"/>
    </source>
</evidence>
<dbReference type="Pfam" id="PF13188">
    <property type="entry name" value="PAS_8"/>
    <property type="match status" value="1"/>
</dbReference>
<dbReference type="SMART" id="SM00091">
    <property type="entry name" value="PAS"/>
    <property type="match status" value="5"/>
</dbReference>
<keyword evidence="4" id="KW-0808">Transferase</keyword>
<dbReference type="Proteomes" id="UP000006622">
    <property type="component" value="Chromosome"/>
</dbReference>
<dbReference type="Gene3D" id="3.30.565.10">
    <property type="entry name" value="Histidine kinase-like ATPase, C-terminal domain"/>
    <property type="match status" value="1"/>
</dbReference>
<dbReference type="Gene3D" id="3.30.450.20">
    <property type="entry name" value="PAS domain"/>
    <property type="match status" value="5"/>
</dbReference>
<dbReference type="PROSITE" id="PS50109">
    <property type="entry name" value="HIS_KIN"/>
    <property type="match status" value="1"/>
</dbReference>
<feature type="domain" description="PAC" evidence="3">
    <location>
        <begin position="196"/>
        <end position="248"/>
    </location>
</feature>
<keyword evidence="4" id="KW-0418">Kinase</keyword>
<dbReference type="InterPro" id="IPR005467">
    <property type="entry name" value="His_kinase_dom"/>
</dbReference>
<dbReference type="PROSITE" id="PS50112">
    <property type="entry name" value="PAS"/>
    <property type="match status" value="3"/>
</dbReference>
<feature type="domain" description="PAC" evidence="3">
    <location>
        <begin position="745"/>
        <end position="793"/>
    </location>
</feature>
<keyword evidence="5" id="KW-1185">Reference proteome</keyword>
<dbReference type="InterPro" id="IPR000014">
    <property type="entry name" value="PAS"/>
</dbReference>
<proteinExistence type="predicted"/>
<feature type="domain" description="PAS" evidence="2">
    <location>
        <begin position="121"/>
        <end position="189"/>
    </location>
</feature>
<feature type="domain" description="PAC" evidence="3">
    <location>
        <begin position="1028"/>
        <end position="1081"/>
    </location>
</feature>
<reference evidence="4" key="1">
    <citation type="submission" date="2010-07" db="EMBL/GenBank/DDBJ databases">
        <title>The complete genome of Methanosalsum zhilinae DSM 4017.</title>
        <authorList>
            <consortium name="US DOE Joint Genome Institute (JGI-PGF)"/>
            <person name="Lucas S."/>
            <person name="Copeland A."/>
            <person name="Lapidus A."/>
            <person name="Glavina del Rio T."/>
            <person name="Dalin E."/>
            <person name="Tice H."/>
            <person name="Bruce D."/>
            <person name="Goodwin L."/>
            <person name="Pitluck S."/>
            <person name="Kyrpides N."/>
            <person name="Mavromatis K."/>
            <person name="Ovchinnikova G."/>
            <person name="Daligault H."/>
            <person name="Detter J.C."/>
            <person name="Han C."/>
            <person name="Tapia R."/>
            <person name="Larimer F."/>
            <person name="Land M."/>
            <person name="Hauser L."/>
            <person name="Markowitz V."/>
            <person name="Cheng J.-F."/>
            <person name="Hugenholtz P."/>
            <person name="Woyke T."/>
            <person name="Wu D."/>
            <person name="Spring S."/>
            <person name="Schueler E."/>
            <person name="Brambilla E."/>
            <person name="Klenk H.-P."/>
            <person name="Eisen J.A."/>
        </authorList>
    </citation>
    <scope>NUCLEOTIDE SEQUENCE</scope>
    <source>
        <strain evidence="4">DSM 4017</strain>
    </source>
</reference>
<dbReference type="SUPFAM" id="SSF55781">
    <property type="entry name" value="GAF domain-like"/>
    <property type="match status" value="2"/>
</dbReference>
<dbReference type="KEGG" id="mzh:Mzhil_1694"/>
<dbReference type="InterPro" id="IPR036890">
    <property type="entry name" value="HATPase_C_sf"/>
</dbReference>
<dbReference type="Pfam" id="PF13185">
    <property type="entry name" value="GAF_2"/>
    <property type="match status" value="1"/>
</dbReference>
<dbReference type="InterPro" id="IPR003594">
    <property type="entry name" value="HATPase_dom"/>
</dbReference>
<dbReference type="EMBL" id="CP002101">
    <property type="protein sequence ID" value="AEH61529.1"/>
    <property type="molecule type" value="Genomic_DNA"/>
</dbReference>
<dbReference type="NCBIfam" id="TIGR00229">
    <property type="entry name" value="sensory_box"/>
    <property type="match status" value="4"/>
</dbReference>